<accession>A0AAW0GTT8</accession>
<protein>
    <recommendedName>
        <fullName evidence="6">NAD(P)-binding protein</fullName>
    </recommendedName>
</protein>
<dbReference type="GO" id="GO:0016491">
    <property type="term" value="F:oxidoreductase activity"/>
    <property type="evidence" value="ECO:0007669"/>
    <property type="project" value="UniProtKB-KW"/>
</dbReference>
<dbReference type="Gene3D" id="3.40.50.720">
    <property type="entry name" value="NAD(P)-binding Rossmann-like Domain"/>
    <property type="match status" value="1"/>
</dbReference>
<dbReference type="PRINTS" id="PR00081">
    <property type="entry name" value="GDHRDH"/>
</dbReference>
<evidence type="ECO:0008006" key="6">
    <source>
        <dbReference type="Google" id="ProtNLM"/>
    </source>
</evidence>
<comment type="similarity">
    <text evidence="1 3">Belongs to the short-chain dehydrogenases/reductases (SDR) family.</text>
</comment>
<dbReference type="EMBL" id="JASBNA010000004">
    <property type="protein sequence ID" value="KAK7692851.1"/>
    <property type="molecule type" value="Genomic_DNA"/>
</dbReference>
<evidence type="ECO:0000256" key="3">
    <source>
        <dbReference type="RuleBase" id="RU000363"/>
    </source>
</evidence>
<dbReference type="AlphaFoldDB" id="A0AAW0GTT8"/>
<organism evidence="4 5">
    <name type="scientific">Cerrena zonata</name>
    <dbReference type="NCBI Taxonomy" id="2478898"/>
    <lineage>
        <taxon>Eukaryota</taxon>
        <taxon>Fungi</taxon>
        <taxon>Dikarya</taxon>
        <taxon>Basidiomycota</taxon>
        <taxon>Agaricomycotina</taxon>
        <taxon>Agaricomycetes</taxon>
        <taxon>Polyporales</taxon>
        <taxon>Cerrenaceae</taxon>
        <taxon>Cerrena</taxon>
    </lineage>
</organism>
<dbReference type="InterPro" id="IPR036291">
    <property type="entry name" value="NAD(P)-bd_dom_sf"/>
</dbReference>
<name>A0AAW0GTT8_9APHY</name>
<dbReference type="PRINTS" id="PR00080">
    <property type="entry name" value="SDRFAMILY"/>
</dbReference>
<dbReference type="Pfam" id="PF00106">
    <property type="entry name" value="adh_short"/>
    <property type="match status" value="1"/>
</dbReference>
<keyword evidence="5" id="KW-1185">Reference proteome</keyword>
<evidence type="ECO:0000256" key="2">
    <source>
        <dbReference type="ARBA" id="ARBA00023002"/>
    </source>
</evidence>
<comment type="caution">
    <text evidence="4">The sequence shown here is derived from an EMBL/GenBank/DDBJ whole genome shotgun (WGS) entry which is preliminary data.</text>
</comment>
<dbReference type="InterPro" id="IPR051911">
    <property type="entry name" value="SDR_oxidoreductase"/>
</dbReference>
<evidence type="ECO:0000313" key="4">
    <source>
        <dbReference type="EMBL" id="KAK7692851.1"/>
    </source>
</evidence>
<evidence type="ECO:0000313" key="5">
    <source>
        <dbReference type="Proteomes" id="UP001385951"/>
    </source>
</evidence>
<keyword evidence="2" id="KW-0560">Oxidoreductase</keyword>
<dbReference type="InterPro" id="IPR002347">
    <property type="entry name" value="SDR_fam"/>
</dbReference>
<reference evidence="4 5" key="1">
    <citation type="submission" date="2022-09" db="EMBL/GenBank/DDBJ databases">
        <authorList>
            <person name="Palmer J.M."/>
        </authorList>
    </citation>
    <scope>NUCLEOTIDE SEQUENCE [LARGE SCALE GENOMIC DNA]</scope>
    <source>
        <strain evidence="4 5">DSM 7382</strain>
    </source>
</reference>
<dbReference type="Proteomes" id="UP001385951">
    <property type="component" value="Unassembled WGS sequence"/>
</dbReference>
<proteinExistence type="inferred from homology"/>
<dbReference type="SUPFAM" id="SSF51735">
    <property type="entry name" value="NAD(P)-binding Rossmann-fold domains"/>
    <property type="match status" value="1"/>
</dbReference>
<sequence>MSADSKVWFSSSQGLGRALLDVVLERGERAVATLRKPEVLDSLKTKYSPSQLLILPLDVSNKSQIDSVFEETKKHFGRLDVVVNNAGYGLAGEIETTPEDEARKLIEVLFWGPVWICQRAIPFFRDVNPPGVGGHFLNISSIGGILANPGYAFYHAGKFALEGFTESLTKEMLPEWNIRATIIELGGFRTEWGGSSMITIPSLPVYQQAHAPSEAMRRIVVPENFVGDPLKCGQALYKLGGRKDLPIRIQLGTDALLMARLKTQKTIDDTLKPEMEEIAHSTTADGVDKAQVIANLETAWRGL</sequence>
<dbReference type="PANTHER" id="PTHR43976">
    <property type="entry name" value="SHORT CHAIN DEHYDROGENASE"/>
    <property type="match status" value="1"/>
</dbReference>
<evidence type="ECO:0000256" key="1">
    <source>
        <dbReference type="ARBA" id="ARBA00006484"/>
    </source>
</evidence>
<gene>
    <name evidence="4" type="ORF">QCA50_004486</name>
</gene>
<dbReference type="PANTHER" id="PTHR43976:SF16">
    <property type="entry name" value="SHORT-CHAIN DEHYDROGENASE_REDUCTASE FAMILY PROTEIN"/>
    <property type="match status" value="1"/>
</dbReference>